<gene>
    <name evidence="3" type="ORF">NF348_11700</name>
</gene>
<dbReference type="InterPro" id="IPR050471">
    <property type="entry name" value="AB_hydrolase"/>
</dbReference>
<dbReference type="Gene3D" id="3.40.50.1820">
    <property type="entry name" value="alpha/beta hydrolase"/>
    <property type="match status" value="1"/>
</dbReference>
<dbReference type="EMBL" id="JAMWDU010000004">
    <property type="protein sequence ID" value="MCP8887776.1"/>
    <property type="molecule type" value="Genomic_DNA"/>
</dbReference>
<evidence type="ECO:0000313" key="3">
    <source>
        <dbReference type="EMBL" id="MCP8887776.1"/>
    </source>
</evidence>
<sequence>MDRDFADDELTRFAAGGPPPLPGGGGVLERDGVRLWFGDYGEGPAVVLLHGGMGNAGNFGHQVPPLIAAGYRVIAMDSRGQGRSSWDGRPFSYEQYGEDVAALLDHIGVERAVIVGWSDGACTGLALARAHKARVSGVFFFACNVDASGTWPFEMTDVIGNCLARHQKDYAVLSPTPDGFDAMGQALQVMQSSQPNYSAADLASIDVPVCVAQASGDEFIRPEHARYIAETIPGARLVALDGVSHFAPVQRPALFNGAVLDFLASLPEWG</sequence>
<feature type="region of interest" description="Disordered" evidence="1">
    <location>
        <begin position="1"/>
        <end position="26"/>
    </location>
</feature>
<comment type="caution">
    <text evidence="3">The sequence shown here is derived from an EMBL/GenBank/DDBJ whole genome shotgun (WGS) entry which is preliminary data.</text>
</comment>
<feature type="domain" description="AB hydrolase-1" evidence="2">
    <location>
        <begin position="44"/>
        <end position="142"/>
    </location>
</feature>
<dbReference type="InterPro" id="IPR029058">
    <property type="entry name" value="AB_hydrolase_fold"/>
</dbReference>
<dbReference type="RefSeq" id="WP_254674866.1">
    <property type="nucleotide sequence ID" value="NZ_JAMWDU010000004.1"/>
</dbReference>
<keyword evidence="3" id="KW-0378">Hydrolase</keyword>
<evidence type="ECO:0000313" key="4">
    <source>
        <dbReference type="Proteomes" id="UP001060275"/>
    </source>
</evidence>
<name>A0A9Q4AQB9_9HYPH</name>
<dbReference type="Proteomes" id="UP001060275">
    <property type="component" value="Unassembled WGS sequence"/>
</dbReference>
<dbReference type="Pfam" id="PF00561">
    <property type="entry name" value="Abhydrolase_1"/>
    <property type="match status" value="1"/>
</dbReference>
<dbReference type="GO" id="GO:0016787">
    <property type="term" value="F:hydrolase activity"/>
    <property type="evidence" value="ECO:0007669"/>
    <property type="project" value="UniProtKB-KW"/>
</dbReference>
<reference evidence="3" key="1">
    <citation type="submission" date="2022-06" db="EMBL/GenBank/DDBJ databases">
        <title>Devosia sp. XJ19-45 genome assembly.</title>
        <authorList>
            <person name="Li B."/>
            <person name="Cai M."/>
            <person name="Nie G."/>
            <person name="Li W."/>
        </authorList>
    </citation>
    <scope>NUCLEOTIDE SEQUENCE</scope>
    <source>
        <strain evidence="3">XJ19-45</strain>
    </source>
</reference>
<dbReference type="SUPFAM" id="SSF53474">
    <property type="entry name" value="alpha/beta-Hydrolases"/>
    <property type="match status" value="1"/>
</dbReference>
<protein>
    <submittedName>
        <fullName evidence="3">Alpha/beta hydrolase</fullName>
    </submittedName>
</protein>
<dbReference type="AlphaFoldDB" id="A0A9Q4AQB9"/>
<evidence type="ECO:0000259" key="2">
    <source>
        <dbReference type="Pfam" id="PF00561"/>
    </source>
</evidence>
<dbReference type="PANTHER" id="PTHR43433">
    <property type="entry name" value="HYDROLASE, ALPHA/BETA FOLD FAMILY PROTEIN"/>
    <property type="match status" value="1"/>
</dbReference>
<dbReference type="PANTHER" id="PTHR43433:SF5">
    <property type="entry name" value="AB HYDROLASE-1 DOMAIN-CONTAINING PROTEIN"/>
    <property type="match status" value="1"/>
</dbReference>
<organism evidence="3 4">
    <name type="scientific">Devosia ureilytica</name>
    <dbReference type="NCBI Taxonomy" id="2952754"/>
    <lineage>
        <taxon>Bacteria</taxon>
        <taxon>Pseudomonadati</taxon>
        <taxon>Pseudomonadota</taxon>
        <taxon>Alphaproteobacteria</taxon>
        <taxon>Hyphomicrobiales</taxon>
        <taxon>Devosiaceae</taxon>
        <taxon>Devosia</taxon>
    </lineage>
</organism>
<proteinExistence type="predicted"/>
<evidence type="ECO:0000256" key="1">
    <source>
        <dbReference type="SAM" id="MobiDB-lite"/>
    </source>
</evidence>
<accession>A0A9Q4AQB9</accession>
<keyword evidence="4" id="KW-1185">Reference proteome</keyword>
<dbReference type="InterPro" id="IPR000073">
    <property type="entry name" value="AB_hydrolase_1"/>
</dbReference>